<protein>
    <submittedName>
        <fullName evidence="1">Uncharacterized protein</fullName>
    </submittedName>
</protein>
<organism evidence="1 2">
    <name type="scientific">Araneus ventricosus</name>
    <name type="common">Orbweaver spider</name>
    <name type="synonym">Epeira ventricosa</name>
    <dbReference type="NCBI Taxonomy" id="182803"/>
    <lineage>
        <taxon>Eukaryota</taxon>
        <taxon>Metazoa</taxon>
        <taxon>Ecdysozoa</taxon>
        <taxon>Arthropoda</taxon>
        <taxon>Chelicerata</taxon>
        <taxon>Arachnida</taxon>
        <taxon>Araneae</taxon>
        <taxon>Araneomorphae</taxon>
        <taxon>Entelegynae</taxon>
        <taxon>Araneoidea</taxon>
        <taxon>Araneidae</taxon>
        <taxon>Araneus</taxon>
    </lineage>
</organism>
<accession>A0A4Y2J923</accession>
<sequence>MEEWCVCPVRESFEKEDTVFGIICPGPTSLLIHSTDVGYCQAHERRNTCSSTVLCPVKHCCLFLEDVDLSFAAHSQIYKWTMCTDLNTSLVVNGYDEEKELHSLLHHRPTLSISSRLV</sequence>
<keyword evidence="2" id="KW-1185">Reference proteome</keyword>
<dbReference type="Proteomes" id="UP000499080">
    <property type="component" value="Unassembled WGS sequence"/>
</dbReference>
<reference evidence="1 2" key="1">
    <citation type="journal article" date="2019" name="Sci. Rep.">
        <title>Orb-weaving spider Araneus ventricosus genome elucidates the spidroin gene catalogue.</title>
        <authorList>
            <person name="Kono N."/>
            <person name="Nakamura H."/>
            <person name="Ohtoshi R."/>
            <person name="Moran D.A.P."/>
            <person name="Shinohara A."/>
            <person name="Yoshida Y."/>
            <person name="Fujiwara M."/>
            <person name="Mori M."/>
            <person name="Tomita M."/>
            <person name="Arakawa K."/>
        </authorList>
    </citation>
    <scope>NUCLEOTIDE SEQUENCE [LARGE SCALE GENOMIC DNA]</scope>
</reference>
<proteinExistence type="predicted"/>
<comment type="caution">
    <text evidence="1">The sequence shown here is derived from an EMBL/GenBank/DDBJ whole genome shotgun (WGS) entry which is preliminary data.</text>
</comment>
<evidence type="ECO:0000313" key="2">
    <source>
        <dbReference type="Proteomes" id="UP000499080"/>
    </source>
</evidence>
<name>A0A4Y2J923_ARAVE</name>
<gene>
    <name evidence="1" type="ORF">AVEN_93662_1</name>
</gene>
<dbReference type="EMBL" id="BGPR01003313">
    <property type="protein sequence ID" value="GBM86434.1"/>
    <property type="molecule type" value="Genomic_DNA"/>
</dbReference>
<dbReference type="AlphaFoldDB" id="A0A4Y2J923"/>
<evidence type="ECO:0000313" key="1">
    <source>
        <dbReference type="EMBL" id="GBM86434.1"/>
    </source>
</evidence>